<sequence>MSVQVILHGIRGRFPLSGRHGSLAVRQILFGTTGRRQFQTVEWRPNAGRWRKDIESKGAALNRFSLVSSASFFATTIKNLKKVKRPAGRASLF</sequence>
<organism evidence="1 2">
    <name type="scientific">Agrobacterium tumefaciens</name>
    <dbReference type="NCBI Taxonomy" id="358"/>
    <lineage>
        <taxon>Bacteria</taxon>
        <taxon>Pseudomonadati</taxon>
        <taxon>Pseudomonadota</taxon>
        <taxon>Alphaproteobacteria</taxon>
        <taxon>Hyphomicrobiales</taxon>
        <taxon>Rhizobiaceae</taxon>
        <taxon>Rhizobium/Agrobacterium group</taxon>
        <taxon>Agrobacterium</taxon>
        <taxon>Agrobacterium tumefaciens complex</taxon>
    </lineage>
</organism>
<evidence type="ECO:0000313" key="2">
    <source>
        <dbReference type="Proteomes" id="UP000077098"/>
    </source>
</evidence>
<evidence type="ECO:0000313" key="1">
    <source>
        <dbReference type="EMBL" id="OAE38182.1"/>
    </source>
</evidence>
<reference evidence="1 2" key="1">
    <citation type="submission" date="2016-05" db="EMBL/GenBank/DDBJ databases">
        <authorList>
            <person name="Lavstsen T."/>
            <person name="Jespersen J.S."/>
        </authorList>
    </citation>
    <scope>NUCLEOTIDE SEQUENCE [LARGE SCALE GENOMIC DNA]</scope>
    <source>
        <strain evidence="1 2">KCJ1736</strain>
    </source>
</reference>
<dbReference type="AlphaFoldDB" id="A0A176WYX0"/>
<name>A0A176WYX0_AGRTU</name>
<comment type="caution">
    <text evidence="1">The sequence shown here is derived from an EMBL/GenBank/DDBJ whole genome shotgun (WGS) entry which is preliminary data.</text>
</comment>
<protein>
    <submittedName>
        <fullName evidence="1">Uncharacterized protein</fullName>
    </submittedName>
</protein>
<accession>A0A176WYX0</accession>
<gene>
    <name evidence="1" type="ORF">A7J57_16940</name>
</gene>
<proteinExistence type="predicted"/>
<dbReference type="Proteomes" id="UP000077098">
    <property type="component" value="Unassembled WGS sequence"/>
</dbReference>
<dbReference type="EMBL" id="LXPS01000038">
    <property type="protein sequence ID" value="OAE38182.1"/>
    <property type="molecule type" value="Genomic_DNA"/>
</dbReference>